<keyword evidence="6 9" id="KW-0119">Carbohydrate metabolism</keyword>
<dbReference type="Proteomes" id="UP000662857">
    <property type="component" value="Chromosome"/>
</dbReference>
<evidence type="ECO:0000256" key="9">
    <source>
        <dbReference type="RuleBase" id="RU361174"/>
    </source>
</evidence>
<evidence type="ECO:0000313" key="12">
    <source>
        <dbReference type="Proteomes" id="UP000662857"/>
    </source>
</evidence>
<organism evidence="11 12">
    <name type="scientific">Natronosporangium hydrolyticum</name>
    <dbReference type="NCBI Taxonomy" id="2811111"/>
    <lineage>
        <taxon>Bacteria</taxon>
        <taxon>Bacillati</taxon>
        <taxon>Actinomycetota</taxon>
        <taxon>Actinomycetes</taxon>
        <taxon>Micromonosporales</taxon>
        <taxon>Micromonosporaceae</taxon>
        <taxon>Natronosporangium</taxon>
    </lineage>
</organism>
<keyword evidence="3" id="KW-0858">Xylan degradation</keyword>
<dbReference type="Gene3D" id="3.20.20.80">
    <property type="entry name" value="Glycosidases"/>
    <property type="match status" value="1"/>
</dbReference>
<dbReference type="InterPro" id="IPR044846">
    <property type="entry name" value="GH10"/>
</dbReference>
<keyword evidence="7 9" id="KW-0326">Glycosidase</keyword>
<evidence type="ECO:0000256" key="6">
    <source>
        <dbReference type="ARBA" id="ARBA00023277"/>
    </source>
</evidence>
<dbReference type="PROSITE" id="PS51760">
    <property type="entry name" value="GH10_2"/>
    <property type="match status" value="1"/>
</dbReference>
<proteinExistence type="inferred from homology"/>
<evidence type="ECO:0000256" key="2">
    <source>
        <dbReference type="ARBA" id="ARBA00007495"/>
    </source>
</evidence>
<dbReference type="PANTHER" id="PTHR31490">
    <property type="entry name" value="GLYCOSYL HYDROLASE"/>
    <property type="match status" value="1"/>
</dbReference>
<keyword evidence="5 9" id="KW-0378">Hydrolase</keyword>
<dbReference type="SUPFAM" id="SSF51445">
    <property type="entry name" value="(Trans)glycosidases"/>
    <property type="match status" value="1"/>
</dbReference>
<dbReference type="GO" id="GO:0045493">
    <property type="term" value="P:xylan catabolic process"/>
    <property type="evidence" value="ECO:0007669"/>
    <property type="project" value="UniProtKB-KW"/>
</dbReference>
<evidence type="ECO:0000256" key="1">
    <source>
        <dbReference type="ARBA" id="ARBA00000681"/>
    </source>
</evidence>
<keyword evidence="8 9" id="KW-0624">Polysaccharide degradation</keyword>
<sequence length="386" mass="41889">MAPRSGLARVGAISAVAVLAIVLGAGAGLVARGAVDSTSGAGWCPSEPRGPVPAHCLGSGARPASAEALPIAPLRLLGEQRELVIGAAVNANTLRSDPEYAIVLGREFNGITPENAMKWTALEPVPGEFDRSGADALIEFARQHDQQVYGHTLVWHRQVPRWAHDAVTAHQTGAMLREHIHAQVSYFRGDVWAWDVANEVFDDDGSLRDSFWLRRMGPEYIEDSFRWAREADPEAALFINDFGIEGINAKSDALYAWVTDALERGVPIDGIGFQVHWTLAPLPGSFADNMTRFADLGLDVAITEMDVRIPTPATEQSLAEQAEIFDQALTACRTVAACRSFTVWGVSDAHSWVPHAYPEQGSATLFDGGYRPKPAYQSLVEALRRP</sequence>
<dbReference type="Pfam" id="PF00331">
    <property type="entry name" value="Glyco_hydro_10"/>
    <property type="match status" value="1"/>
</dbReference>
<dbReference type="SMART" id="SM00633">
    <property type="entry name" value="Glyco_10"/>
    <property type="match status" value="1"/>
</dbReference>
<dbReference type="KEGG" id="nhy:JQS43_14005"/>
<comment type="similarity">
    <text evidence="2 9">Belongs to the glycosyl hydrolase 10 (cellulase F) family.</text>
</comment>
<protein>
    <recommendedName>
        <fullName evidence="9">Beta-xylanase</fullName>
        <ecNumber evidence="9">3.2.1.8</ecNumber>
    </recommendedName>
</protein>
<evidence type="ECO:0000256" key="8">
    <source>
        <dbReference type="ARBA" id="ARBA00023326"/>
    </source>
</evidence>
<dbReference type="InterPro" id="IPR017853">
    <property type="entry name" value="GH"/>
</dbReference>
<evidence type="ECO:0000256" key="3">
    <source>
        <dbReference type="ARBA" id="ARBA00022651"/>
    </source>
</evidence>
<evidence type="ECO:0000259" key="10">
    <source>
        <dbReference type="PROSITE" id="PS51760"/>
    </source>
</evidence>
<accession>A0A895YBV2</accession>
<feature type="domain" description="GH10" evidence="10">
    <location>
        <begin position="77"/>
        <end position="382"/>
    </location>
</feature>
<dbReference type="PANTHER" id="PTHR31490:SF88">
    <property type="entry name" value="BETA-XYLANASE"/>
    <property type="match status" value="1"/>
</dbReference>
<reference evidence="11" key="1">
    <citation type="submission" date="2021-02" db="EMBL/GenBank/DDBJ databases">
        <title>Natrosporangium hydrolyticum gen. nov., sp. nov, a haloalkaliphilic actinobacterium from a soda solonchak soil.</title>
        <authorList>
            <person name="Sorokin D.Y."/>
            <person name="Khijniak T.V."/>
            <person name="Zakharycheva A.P."/>
            <person name="Boueva O.V."/>
            <person name="Ariskina E.V."/>
            <person name="Hahnke R.L."/>
            <person name="Bunk B."/>
            <person name="Sproer C."/>
            <person name="Schumann P."/>
            <person name="Evtushenko L.I."/>
            <person name="Kublanov I.V."/>
        </authorList>
    </citation>
    <scope>NUCLEOTIDE SEQUENCE</scope>
    <source>
        <strain evidence="11">DSM 106523</strain>
    </source>
</reference>
<dbReference type="EMBL" id="CP070499">
    <property type="protein sequence ID" value="QSB12799.1"/>
    <property type="molecule type" value="Genomic_DNA"/>
</dbReference>
<gene>
    <name evidence="11" type="ORF">JQS43_14005</name>
</gene>
<name>A0A895YBV2_9ACTN</name>
<evidence type="ECO:0000256" key="5">
    <source>
        <dbReference type="ARBA" id="ARBA00022801"/>
    </source>
</evidence>
<dbReference type="RefSeq" id="WP_239674839.1">
    <property type="nucleotide sequence ID" value="NZ_CP070499.1"/>
</dbReference>
<dbReference type="AlphaFoldDB" id="A0A895YBV2"/>
<keyword evidence="12" id="KW-1185">Reference proteome</keyword>
<dbReference type="EC" id="3.2.1.8" evidence="9"/>
<dbReference type="GO" id="GO:0031176">
    <property type="term" value="F:endo-1,4-beta-xylanase activity"/>
    <property type="evidence" value="ECO:0007669"/>
    <property type="project" value="UniProtKB-EC"/>
</dbReference>
<evidence type="ECO:0000256" key="7">
    <source>
        <dbReference type="ARBA" id="ARBA00023295"/>
    </source>
</evidence>
<evidence type="ECO:0000256" key="4">
    <source>
        <dbReference type="ARBA" id="ARBA00022729"/>
    </source>
</evidence>
<comment type="catalytic activity">
    <reaction evidence="1 9">
        <text>Endohydrolysis of (1-&gt;4)-beta-D-xylosidic linkages in xylans.</text>
        <dbReference type="EC" id="3.2.1.8"/>
    </reaction>
</comment>
<dbReference type="InterPro" id="IPR001000">
    <property type="entry name" value="GH10_dom"/>
</dbReference>
<evidence type="ECO:0000313" key="11">
    <source>
        <dbReference type="EMBL" id="QSB12799.1"/>
    </source>
</evidence>
<keyword evidence="4" id="KW-0732">Signal</keyword>
<dbReference type="PRINTS" id="PR00134">
    <property type="entry name" value="GLHYDRLASE10"/>
</dbReference>